<dbReference type="Pfam" id="PF04607">
    <property type="entry name" value="RelA_SpoT"/>
    <property type="match status" value="1"/>
</dbReference>
<gene>
    <name evidence="2" type="ORF">C8J26_1538</name>
</gene>
<comment type="caution">
    <text evidence="2">The sequence shown here is derived from an EMBL/GenBank/DDBJ whole genome shotgun (WGS) entry which is preliminary data.</text>
</comment>
<dbReference type="SUPFAM" id="SSF81301">
    <property type="entry name" value="Nucleotidyltransferase"/>
    <property type="match status" value="1"/>
</dbReference>
<evidence type="ECO:0000313" key="2">
    <source>
        <dbReference type="EMBL" id="PTQ61212.1"/>
    </source>
</evidence>
<dbReference type="InterPro" id="IPR007685">
    <property type="entry name" value="RelA_SpoT"/>
</dbReference>
<accession>A0A2T5GPG4</accession>
<dbReference type="CDD" id="cd05399">
    <property type="entry name" value="NT_Rel-Spo_like"/>
    <property type="match status" value="1"/>
</dbReference>
<dbReference type="InterPro" id="IPR043519">
    <property type="entry name" value="NT_sf"/>
</dbReference>
<protein>
    <submittedName>
        <fullName evidence="2">PpGpp synthetase/RelA/SpoT-type nucleotidyltransferase</fullName>
    </submittedName>
</protein>
<dbReference type="PANTHER" id="PTHR41773:SF1">
    <property type="entry name" value="RELA_SPOT DOMAIN-CONTAINING PROTEIN"/>
    <property type="match status" value="1"/>
</dbReference>
<sequence>MKIERSIRDSFVTLEDVYKYVAKDVNVLLKDACDLKGWIFTERLKMLQSYALKLATGREIDDFFGCSIIVPTLSEVPAAEALVNSCLNVVDRRPKDIISQRPSEFQFDSVRLYCTLKGGVNPTEKHGLKFEVQIKTLLEQAWSKATHDFSYKASDISWAKERVAAQLKAMLDNVELSISQIDHLSLAPSVNKKNHDYESRRALLVYLRDELGRDAGVIMPVDMRRLTDIVHGLLKFMGAKLEELRAWVTAETAEGRGARVTDLSAYSMILQSAMNQDPAKFKLGLKDKRSKQKVFITNEVIVPPSIDLSTSTRVTRL</sequence>
<proteinExistence type="predicted"/>
<dbReference type="RefSeq" id="WP_107957369.1">
    <property type="nucleotide sequence ID" value="NZ_QAOG01000002.1"/>
</dbReference>
<evidence type="ECO:0000259" key="1">
    <source>
        <dbReference type="SMART" id="SM00954"/>
    </source>
</evidence>
<dbReference type="SMART" id="SM00954">
    <property type="entry name" value="RelA_SpoT"/>
    <property type="match status" value="1"/>
</dbReference>
<dbReference type="Gene3D" id="3.30.460.10">
    <property type="entry name" value="Beta Polymerase, domain 2"/>
    <property type="match status" value="1"/>
</dbReference>
<dbReference type="GO" id="GO:0016740">
    <property type="term" value="F:transferase activity"/>
    <property type="evidence" value="ECO:0007669"/>
    <property type="project" value="UniProtKB-KW"/>
</dbReference>
<evidence type="ECO:0000313" key="3">
    <source>
        <dbReference type="Proteomes" id="UP000244189"/>
    </source>
</evidence>
<dbReference type="PANTHER" id="PTHR41773">
    <property type="entry name" value="GTP PYROPHOSPHATASE-RELATED"/>
    <property type="match status" value="1"/>
</dbReference>
<organism evidence="2 3">
    <name type="scientific">Sphingomonas aurantiaca</name>
    <dbReference type="NCBI Taxonomy" id="185949"/>
    <lineage>
        <taxon>Bacteria</taxon>
        <taxon>Pseudomonadati</taxon>
        <taxon>Pseudomonadota</taxon>
        <taxon>Alphaproteobacteria</taxon>
        <taxon>Sphingomonadales</taxon>
        <taxon>Sphingomonadaceae</taxon>
        <taxon>Sphingomonas</taxon>
    </lineage>
</organism>
<feature type="domain" description="RelA/SpoT" evidence="1">
    <location>
        <begin position="42"/>
        <end position="157"/>
    </location>
</feature>
<reference evidence="2 3" key="1">
    <citation type="submission" date="2018-04" db="EMBL/GenBank/DDBJ databases">
        <title>Genomic Encyclopedia of Type Strains, Phase III (KMG-III): the genomes of soil and plant-associated and newly described type strains.</title>
        <authorList>
            <person name="Whitman W."/>
        </authorList>
    </citation>
    <scope>NUCLEOTIDE SEQUENCE [LARGE SCALE GENOMIC DNA]</scope>
    <source>
        <strain evidence="2 3">MA101b</strain>
    </source>
</reference>
<keyword evidence="3" id="KW-1185">Reference proteome</keyword>
<name>A0A2T5GPG4_9SPHN</name>
<dbReference type="EMBL" id="QAOG01000002">
    <property type="protein sequence ID" value="PTQ61212.1"/>
    <property type="molecule type" value="Genomic_DNA"/>
</dbReference>
<dbReference type="Proteomes" id="UP000244189">
    <property type="component" value="Unassembled WGS sequence"/>
</dbReference>
<keyword evidence="2" id="KW-0808">Transferase</keyword>
<dbReference type="AlphaFoldDB" id="A0A2T5GPG4"/>
<dbReference type="GO" id="GO:0015969">
    <property type="term" value="P:guanosine tetraphosphate metabolic process"/>
    <property type="evidence" value="ECO:0007669"/>
    <property type="project" value="InterPro"/>
</dbReference>